<dbReference type="STRING" id="1801752.A3J61_01360"/>
<dbReference type="PROSITE" id="PS00018">
    <property type="entry name" value="EF_HAND_1"/>
    <property type="match status" value="1"/>
</dbReference>
<dbReference type="InterPro" id="IPR018247">
    <property type="entry name" value="EF_Hand_1_Ca_BS"/>
</dbReference>
<evidence type="ECO:0008006" key="5">
    <source>
        <dbReference type="Google" id="ProtNLM"/>
    </source>
</evidence>
<reference evidence="3 4" key="1">
    <citation type="journal article" date="2016" name="Nat. Commun.">
        <title>Thousands of microbial genomes shed light on interconnected biogeochemical processes in an aquifer system.</title>
        <authorList>
            <person name="Anantharaman K."/>
            <person name="Brown C.T."/>
            <person name="Hug L.A."/>
            <person name="Sharon I."/>
            <person name="Castelle C.J."/>
            <person name="Probst A.J."/>
            <person name="Thomas B.C."/>
            <person name="Singh A."/>
            <person name="Wilkins M.J."/>
            <person name="Karaoz U."/>
            <person name="Brodie E.L."/>
            <person name="Williams K.H."/>
            <person name="Hubbard S.S."/>
            <person name="Banfield J.F."/>
        </authorList>
    </citation>
    <scope>NUCLEOTIDE SEQUENCE [LARGE SCALE GENOMIC DNA]</scope>
</reference>
<proteinExistence type="predicted"/>
<dbReference type="Proteomes" id="UP000179686">
    <property type="component" value="Unassembled WGS sequence"/>
</dbReference>
<keyword evidence="2" id="KW-0472">Membrane</keyword>
<protein>
    <recommendedName>
        <fullName evidence="5">EF-hand domain-containing protein</fullName>
    </recommendedName>
</protein>
<feature type="transmembrane region" description="Helical" evidence="2">
    <location>
        <begin position="7"/>
        <end position="29"/>
    </location>
</feature>
<dbReference type="AlphaFoldDB" id="A0A1F6VSN4"/>
<evidence type="ECO:0000313" key="4">
    <source>
        <dbReference type="Proteomes" id="UP000179686"/>
    </source>
</evidence>
<keyword evidence="2" id="KW-1133">Transmembrane helix</keyword>
<evidence type="ECO:0000256" key="2">
    <source>
        <dbReference type="SAM" id="Phobius"/>
    </source>
</evidence>
<comment type="caution">
    <text evidence="3">The sequence shown here is derived from an EMBL/GenBank/DDBJ whole genome shotgun (WGS) entry which is preliminary data.</text>
</comment>
<accession>A0A1F6VSN4</accession>
<keyword evidence="2" id="KW-0812">Transmembrane</keyword>
<gene>
    <name evidence="3" type="ORF">A3J61_01360</name>
</gene>
<dbReference type="EMBL" id="MFUC01000002">
    <property type="protein sequence ID" value="OGI72670.1"/>
    <property type="molecule type" value="Genomic_DNA"/>
</dbReference>
<evidence type="ECO:0000256" key="1">
    <source>
        <dbReference type="SAM" id="MobiDB-lite"/>
    </source>
</evidence>
<feature type="region of interest" description="Disordered" evidence="1">
    <location>
        <begin position="58"/>
        <end position="79"/>
    </location>
</feature>
<name>A0A1F6VSN4_9BACT</name>
<sequence>MNTKRKKIFIITLVVITFFVLLYIVYMFLGRVAQTPPEQSNNKIFDFGSLTLKKKAPVDGSQVGDDTQSIDINGDGKIDEKDFTGMPTDTSGTGNPGQIGGTGIDGSDLPNFDIGKLVPLPDPGINPGSTIPDINLPDIIDINLPKNTDPKQKEICKDPDLSAEMRKLLCTDPYKPGTGDTGIISFTLNDEEQAELDRLNRAFARLAPYLKTEAEIASEQSNYEAYADFTLEAGRLTNETNIEIAGSTYAGQKQRVRPFLTGKEFGDKASEEIDISPLIGTDDKDIPNGVLKAINKFLAKKTIEVFGGSTNSRLEKIVSDLFGGSNSDYNDGTCPGAKKTDNCVSSETFEGKLGIY</sequence>
<evidence type="ECO:0000313" key="3">
    <source>
        <dbReference type="EMBL" id="OGI72670.1"/>
    </source>
</evidence>
<organism evidence="3 4">
    <name type="scientific">Candidatus Nomurabacteria bacterium RIFCSPHIGHO2_02_FULL_38_15</name>
    <dbReference type="NCBI Taxonomy" id="1801752"/>
    <lineage>
        <taxon>Bacteria</taxon>
        <taxon>Candidatus Nomuraibacteriota</taxon>
    </lineage>
</organism>